<feature type="region of interest" description="Disordered" evidence="1">
    <location>
        <begin position="51"/>
        <end position="70"/>
    </location>
</feature>
<keyword evidence="2" id="KW-0812">Transmembrane</keyword>
<evidence type="ECO:0000313" key="4">
    <source>
        <dbReference type="RefSeq" id="XP_053761317.1"/>
    </source>
</evidence>
<proteinExistence type="predicted"/>
<feature type="compositionally biased region" description="Polar residues" evidence="1">
    <location>
        <begin position="421"/>
        <end position="430"/>
    </location>
</feature>
<reference evidence="4" key="1">
    <citation type="submission" date="2025-08" db="UniProtKB">
        <authorList>
            <consortium name="RefSeq"/>
        </authorList>
    </citation>
    <scope>IDENTIFICATION</scope>
    <source>
        <tissue evidence="4">Whole blood</tissue>
    </source>
</reference>
<dbReference type="Proteomes" id="UP001165780">
    <property type="component" value="Unplaced"/>
</dbReference>
<dbReference type="CTD" id="10665"/>
<feature type="compositionally biased region" description="Basic and acidic residues" evidence="1">
    <location>
        <begin position="511"/>
        <end position="550"/>
    </location>
</feature>
<feature type="compositionally biased region" description="Basic and acidic residues" evidence="1">
    <location>
        <begin position="382"/>
        <end position="392"/>
    </location>
</feature>
<evidence type="ECO:0000313" key="3">
    <source>
        <dbReference type="Proteomes" id="UP001165780"/>
    </source>
</evidence>
<feature type="compositionally biased region" description="Basic and acidic residues" evidence="1">
    <location>
        <begin position="459"/>
        <end position="478"/>
    </location>
</feature>
<name>A0A9W2VRE0_PANPR</name>
<feature type="compositionally biased region" description="Basic and acidic residues" evidence="1">
    <location>
        <begin position="431"/>
        <end position="448"/>
    </location>
</feature>
<gene>
    <name evidence="4" type="primary">TSBP1</name>
</gene>
<sequence length="550" mass="60895">MAVLEITLAVILTLLGLVILAILLTRWTRRKQNEIDVSRYSSEQSAGLLDYEDGRDFPSQRSKRGRGFRHLYSTESDTSYDDRALSQSSIALVQGSMSNTKAFKATSEPLSGSAGPITGAIGPIMQFTAPIPGGTGPIKLSQKTIVQTPGPIVQYTGPNVETSEMTSKFHTCSYIIVSFGFLQGLQSFTSVSTARQSFRFITVGVPITSVINSTSQETDTNSDSIFKPDQEISSYLRFVIFKTKNKETNIRGKVGIKRKYLISEMCTFVVCSVIFPGYTDAQVAKKSDFKAQILKNEGTTKTENSQEENKKTLKKKILFTDSDESLTLRHKTESKSKAKGIELEDGEIGMEVEKKESDTMMLGEEDQIKGRDIGIPIGEEAQVKRSESRIPQEQEAQVKMNDTGTPQGQGFQIKQSELRTQEGQGSQVENSESKIPQEQESQVEKSESEIPQTQGSQIEKSDTRIPQRQESQVKKSESRMPQAQGSQVKKESSENKGKQDKDKGDARKKKDTGENDTMKKSDEGKPKVKGKKELEVKGKKTEGSVRGKVN</sequence>
<evidence type="ECO:0000256" key="2">
    <source>
        <dbReference type="SAM" id="Phobius"/>
    </source>
</evidence>
<accession>A0A9W2VRE0</accession>
<organism evidence="3 4">
    <name type="scientific">Panthera pardus</name>
    <name type="common">Leopard</name>
    <name type="synonym">Felis pardus</name>
    <dbReference type="NCBI Taxonomy" id="9691"/>
    <lineage>
        <taxon>Eukaryota</taxon>
        <taxon>Metazoa</taxon>
        <taxon>Chordata</taxon>
        <taxon>Craniata</taxon>
        <taxon>Vertebrata</taxon>
        <taxon>Euteleostomi</taxon>
        <taxon>Mammalia</taxon>
        <taxon>Eutheria</taxon>
        <taxon>Laurasiatheria</taxon>
        <taxon>Carnivora</taxon>
        <taxon>Feliformia</taxon>
        <taxon>Felidae</taxon>
        <taxon>Pantherinae</taxon>
        <taxon>Panthera</taxon>
    </lineage>
</organism>
<feature type="compositionally biased region" description="Polar residues" evidence="1">
    <location>
        <begin position="393"/>
        <end position="415"/>
    </location>
</feature>
<dbReference type="GeneID" id="109260695"/>
<dbReference type="InterPro" id="IPR038754">
    <property type="entry name" value="TSBP1"/>
</dbReference>
<dbReference type="PANTHER" id="PTHR14368">
    <property type="entry name" value="TESTIS-EXPRESSED BASIC PROTEIN 1"/>
    <property type="match status" value="1"/>
</dbReference>
<feature type="transmembrane region" description="Helical" evidence="2">
    <location>
        <begin position="6"/>
        <end position="24"/>
    </location>
</feature>
<feature type="compositionally biased region" description="Basic and acidic residues" evidence="1">
    <location>
        <begin position="488"/>
        <end position="505"/>
    </location>
</feature>
<keyword evidence="3" id="KW-1185">Reference proteome</keyword>
<keyword evidence="2" id="KW-1133">Transmembrane helix</keyword>
<evidence type="ECO:0000256" key="1">
    <source>
        <dbReference type="SAM" id="MobiDB-lite"/>
    </source>
</evidence>
<dbReference type="RefSeq" id="XP_053761317.1">
    <property type="nucleotide sequence ID" value="XM_053905342.1"/>
</dbReference>
<protein>
    <submittedName>
        <fullName evidence="4">Testis-expressed basic protein 1</fullName>
    </submittedName>
</protein>
<feature type="region of interest" description="Disordered" evidence="1">
    <location>
        <begin position="382"/>
        <end position="550"/>
    </location>
</feature>
<keyword evidence="2" id="KW-0472">Membrane</keyword>
<dbReference type="AlphaFoldDB" id="A0A9W2VRE0"/>
<dbReference type="PANTHER" id="PTHR14368:SF7">
    <property type="entry name" value="TESTIS-EXPRESSED BASIC PROTEIN 1"/>
    <property type="match status" value="1"/>
</dbReference>